<dbReference type="AlphaFoldDB" id="A0AAV2ZBW7"/>
<proteinExistence type="predicted"/>
<evidence type="ECO:0000313" key="1">
    <source>
        <dbReference type="EMBL" id="DBA02090.1"/>
    </source>
</evidence>
<keyword evidence="2" id="KW-1185">Reference proteome</keyword>
<evidence type="ECO:0000313" key="2">
    <source>
        <dbReference type="Proteomes" id="UP001146120"/>
    </source>
</evidence>
<name>A0AAV2ZBW7_9STRA</name>
<reference evidence="1" key="2">
    <citation type="journal article" date="2023" name="Microbiol Resour">
        <title>Decontamination and Annotation of the Draft Genome Sequence of the Oomycete Lagenidium giganteum ARSEF 373.</title>
        <authorList>
            <person name="Morgan W.R."/>
            <person name="Tartar A."/>
        </authorList>
    </citation>
    <scope>NUCLEOTIDE SEQUENCE</scope>
    <source>
        <strain evidence="1">ARSEF 373</strain>
    </source>
</reference>
<sequence>MPSLKTFCSYFESEWINGKFCNWQVFHSPVGYATTNNALRDFQRQSQCLYDEEAASHGGAS</sequence>
<dbReference type="Proteomes" id="UP001146120">
    <property type="component" value="Unassembled WGS sequence"/>
</dbReference>
<gene>
    <name evidence="1" type="ORF">N0F65_011157</name>
</gene>
<protein>
    <submittedName>
        <fullName evidence="1">Uncharacterized protein</fullName>
    </submittedName>
</protein>
<dbReference type="EMBL" id="DAKRPA010000036">
    <property type="protein sequence ID" value="DBA02090.1"/>
    <property type="molecule type" value="Genomic_DNA"/>
</dbReference>
<organism evidence="1 2">
    <name type="scientific">Lagenidium giganteum</name>
    <dbReference type="NCBI Taxonomy" id="4803"/>
    <lineage>
        <taxon>Eukaryota</taxon>
        <taxon>Sar</taxon>
        <taxon>Stramenopiles</taxon>
        <taxon>Oomycota</taxon>
        <taxon>Peronosporomycetes</taxon>
        <taxon>Pythiales</taxon>
        <taxon>Pythiaceae</taxon>
    </lineage>
</organism>
<accession>A0AAV2ZBW7</accession>
<reference evidence="1" key="1">
    <citation type="submission" date="2022-11" db="EMBL/GenBank/DDBJ databases">
        <authorList>
            <person name="Morgan W.R."/>
            <person name="Tartar A."/>
        </authorList>
    </citation>
    <scope>NUCLEOTIDE SEQUENCE</scope>
    <source>
        <strain evidence="1">ARSEF 373</strain>
    </source>
</reference>
<comment type="caution">
    <text evidence="1">The sequence shown here is derived from an EMBL/GenBank/DDBJ whole genome shotgun (WGS) entry which is preliminary data.</text>
</comment>